<proteinExistence type="predicted"/>
<comment type="caution">
    <text evidence="1">The sequence shown here is derived from an EMBL/GenBank/DDBJ whole genome shotgun (WGS) entry which is preliminary data.</text>
</comment>
<gene>
    <name evidence="1" type="ORF">BaRGS_00037082</name>
</gene>
<organism evidence="1 2">
    <name type="scientific">Batillaria attramentaria</name>
    <dbReference type="NCBI Taxonomy" id="370345"/>
    <lineage>
        <taxon>Eukaryota</taxon>
        <taxon>Metazoa</taxon>
        <taxon>Spiralia</taxon>
        <taxon>Lophotrochozoa</taxon>
        <taxon>Mollusca</taxon>
        <taxon>Gastropoda</taxon>
        <taxon>Caenogastropoda</taxon>
        <taxon>Sorbeoconcha</taxon>
        <taxon>Cerithioidea</taxon>
        <taxon>Batillariidae</taxon>
        <taxon>Batillaria</taxon>
    </lineage>
</organism>
<reference evidence="1 2" key="1">
    <citation type="journal article" date="2023" name="Sci. Data">
        <title>Genome assembly of the Korean intertidal mud-creeper Batillaria attramentaria.</title>
        <authorList>
            <person name="Patra A.K."/>
            <person name="Ho P.T."/>
            <person name="Jun S."/>
            <person name="Lee S.J."/>
            <person name="Kim Y."/>
            <person name="Won Y.J."/>
        </authorList>
    </citation>
    <scope>NUCLEOTIDE SEQUENCE [LARGE SCALE GENOMIC DNA]</scope>
    <source>
        <strain evidence="1">Wonlab-2016</strain>
    </source>
</reference>
<protein>
    <submittedName>
        <fullName evidence="1">Uncharacterized protein</fullName>
    </submittedName>
</protein>
<sequence length="138" mass="15821">MHTWNYPTRILHRVVWSTHTVLCTPGQYQTRILHRVVWSTHTVLCTPGTTRRVFYIALSGALTQCCAHLELPDAYSTSRCLEHSHSAVHTWNYLTRILHRVVRSTHTVLCTPGTTRRVFYIALSVALTQCCAHLELPN</sequence>
<accession>A0ABD0J9X2</accession>
<dbReference type="Proteomes" id="UP001519460">
    <property type="component" value="Unassembled WGS sequence"/>
</dbReference>
<evidence type="ECO:0000313" key="1">
    <source>
        <dbReference type="EMBL" id="KAK7466815.1"/>
    </source>
</evidence>
<feature type="non-terminal residue" evidence="1">
    <location>
        <position position="138"/>
    </location>
</feature>
<name>A0ABD0J9X2_9CAEN</name>
<keyword evidence="2" id="KW-1185">Reference proteome</keyword>
<evidence type="ECO:0000313" key="2">
    <source>
        <dbReference type="Proteomes" id="UP001519460"/>
    </source>
</evidence>
<dbReference type="EMBL" id="JACVVK020000544">
    <property type="protein sequence ID" value="KAK7466815.1"/>
    <property type="molecule type" value="Genomic_DNA"/>
</dbReference>
<dbReference type="AlphaFoldDB" id="A0ABD0J9X2"/>